<reference evidence="1 2" key="1">
    <citation type="submission" date="2017-06" db="EMBL/GenBank/DDBJ databases">
        <authorList>
            <person name="Kim H.J."/>
            <person name="Triplett B.A."/>
        </authorList>
    </citation>
    <scope>NUCLEOTIDE SEQUENCE [LARGE SCALE GENOMIC DNA]</scope>
    <source>
        <strain evidence="1 2">CGMCC 4.5593</strain>
    </source>
</reference>
<sequence length="140" mass="15198">MGYHVAPSGRLHLAASDDAAAVKAVKAAWAGLERPFDAAGWPPHDTLCDIAWIAAAALTRDGDWIEFAHDEDGDPKWKDEATAFFVAIAPFVRWGTVSFEGEDGATWSYAYVDGRLTQTGWNGYDGALEPFGEYVAFPSE</sequence>
<evidence type="ECO:0000313" key="1">
    <source>
        <dbReference type="EMBL" id="SNS67619.1"/>
    </source>
</evidence>
<proteinExistence type="predicted"/>
<organism evidence="1 2">
    <name type="scientific">Asanoa hainanensis</name>
    <dbReference type="NCBI Taxonomy" id="560556"/>
    <lineage>
        <taxon>Bacteria</taxon>
        <taxon>Bacillati</taxon>
        <taxon>Actinomycetota</taxon>
        <taxon>Actinomycetes</taxon>
        <taxon>Micromonosporales</taxon>
        <taxon>Micromonosporaceae</taxon>
        <taxon>Asanoa</taxon>
    </lineage>
</organism>
<accession>A0A239GEQ5</accession>
<dbReference type="EMBL" id="FZPH01000001">
    <property type="protein sequence ID" value="SNS67619.1"/>
    <property type="molecule type" value="Genomic_DNA"/>
</dbReference>
<gene>
    <name evidence="1" type="ORF">SAMN05421812_101365</name>
</gene>
<dbReference type="Proteomes" id="UP000198362">
    <property type="component" value="Unassembled WGS sequence"/>
</dbReference>
<keyword evidence="2" id="KW-1185">Reference proteome</keyword>
<dbReference type="AlphaFoldDB" id="A0A239GEQ5"/>
<dbReference type="RefSeq" id="WP_089243918.1">
    <property type="nucleotide sequence ID" value="NZ_FZPH01000001.1"/>
</dbReference>
<name>A0A239GEQ5_9ACTN</name>
<protein>
    <submittedName>
        <fullName evidence="1">Uncharacterized protein</fullName>
    </submittedName>
</protein>
<evidence type="ECO:0000313" key="2">
    <source>
        <dbReference type="Proteomes" id="UP000198362"/>
    </source>
</evidence>
<dbReference type="OrthoDB" id="3388679at2"/>